<evidence type="ECO:0000256" key="1">
    <source>
        <dbReference type="ARBA" id="ARBA00023015"/>
    </source>
</evidence>
<accession>A0A6A0B130</accession>
<feature type="domain" description="Putative zinc-finger" evidence="3">
    <location>
        <begin position="3"/>
        <end position="32"/>
    </location>
</feature>
<protein>
    <recommendedName>
        <fullName evidence="3">Putative zinc-finger domain-containing protein</fullName>
    </recommendedName>
</protein>
<dbReference type="InterPro" id="IPR041916">
    <property type="entry name" value="Anti_sigma_zinc_sf"/>
</dbReference>
<evidence type="ECO:0000256" key="2">
    <source>
        <dbReference type="ARBA" id="ARBA00023163"/>
    </source>
</evidence>
<keyword evidence="1" id="KW-0805">Transcription regulation</keyword>
<organism evidence="4 5">
    <name type="scientific">Streptomyces pacificus</name>
    <dbReference type="NCBI Taxonomy" id="2705029"/>
    <lineage>
        <taxon>Bacteria</taxon>
        <taxon>Bacillati</taxon>
        <taxon>Actinomycetota</taxon>
        <taxon>Actinomycetes</taxon>
        <taxon>Kitasatosporales</taxon>
        <taxon>Streptomycetaceae</taxon>
        <taxon>Streptomyces</taxon>
    </lineage>
</organism>
<name>A0A6A0B130_9ACTN</name>
<dbReference type="EMBL" id="BLLG01000013">
    <property type="protein sequence ID" value="GFH37964.1"/>
    <property type="molecule type" value="Genomic_DNA"/>
</dbReference>
<comment type="caution">
    <text evidence="4">The sequence shown here is derived from an EMBL/GenBank/DDBJ whole genome shotgun (WGS) entry which is preliminary data.</text>
</comment>
<keyword evidence="5" id="KW-1185">Reference proteome</keyword>
<proteinExistence type="predicted"/>
<sequence>MEPLLGAYVLGALVPQEEARVAGHLTHCGRCRAVYLGMADAQALRTACAEEDGLDGGIARTGGSGGAGWFGGLGGLGGLGWFGGTGRSGGTCRCGGGGRTR</sequence>
<dbReference type="AlphaFoldDB" id="A0A6A0B130"/>
<dbReference type="Gene3D" id="1.10.10.1320">
    <property type="entry name" value="Anti-sigma factor, zinc-finger domain"/>
    <property type="match status" value="1"/>
</dbReference>
<reference evidence="4 5" key="1">
    <citation type="submission" date="2020-02" db="EMBL/GenBank/DDBJ databases">
        <title>Whole Genome Shotgun Sequence of Streptomyces sp. strain CWH03.</title>
        <authorList>
            <person name="Dohra H."/>
            <person name="Kodani S."/>
            <person name="Yamamura H."/>
        </authorList>
    </citation>
    <scope>NUCLEOTIDE SEQUENCE [LARGE SCALE GENOMIC DNA]</scope>
    <source>
        <strain evidence="4 5">CWH03</strain>
    </source>
</reference>
<dbReference type="Pfam" id="PF13490">
    <property type="entry name" value="zf-HC2"/>
    <property type="match status" value="1"/>
</dbReference>
<dbReference type="InterPro" id="IPR027383">
    <property type="entry name" value="Znf_put"/>
</dbReference>
<gene>
    <name evidence="4" type="ORF">SCWH03_42040</name>
</gene>
<evidence type="ECO:0000313" key="5">
    <source>
        <dbReference type="Proteomes" id="UP000484988"/>
    </source>
</evidence>
<keyword evidence="2" id="KW-0804">Transcription</keyword>
<evidence type="ECO:0000259" key="3">
    <source>
        <dbReference type="Pfam" id="PF13490"/>
    </source>
</evidence>
<dbReference type="Proteomes" id="UP000484988">
    <property type="component" value="Unassembled WGS sequence"/>
</dbReference>
<evidence type="ECO:0000313" key="4">
    <source>
        <dbReference type="EMBL" id="GFH37964.1"/>
    </source>
</evidence>